<organism evidence="4 10">
    <name type="scientific">Cafeteria roenbergensis</name>
    <name type="common">Marine flagellate</name>
    <dbReference type="NCBI Taxonomy" id="33653"/>
    <lineage>
        <taxon>Eukaryota</taxon>
        <taxon>Sar</taxon>
        <taxon>Stramenopiles</taxon>
        <taxon>Bigyra</taxon>
        <taxon>Opalozoa</taxon>
        <taxon>Bicosoecida</taxon>
        <taxon>Cafeteriaceae</taxon>
        <taxon>Cafeteria</taxon>
    </lineage>
</organism>
<dbReference type="Proteomes" id="UP000323011">
    <property type="component" value="Unassembled WGS sequence"/>
</dbReference>
<evidence type="ECO:0000313" key="8">
    <source>
        <dbReference type="Proteomes" id="UP000323011"/>
    </source>
</evidence>
<keyword evidence="8" id="KW-1185">Reference proteome</keyword>
<evidence type="ECO:0000313" key="4">
    <source>
        <dbReference type="EMBL" id="KAA0165059.1"/>
    </source>
</evidence>
<protein>
    <submittedName>
        <fullName evidence="4">Uncharacterized protein</fullName>
    </submittedName>
</protein>
<feature type="signal peptide" evidence="2">
    <location>
        <begin position="1"/>
        <end position="24"/>
    </location>
</feature>
<name>A0A5A8DIV5_CAFRO</name>
<evidence type="ECO:0000313" key="10">
    <source>
        <dbReference type="Proteomes" id="UP000325113"/>
    </source>
</evidence>
<feature type="region of interest" description="Disordered" evidence="1">
    <location>
        <begin position="154"/>
        <end position="175"/>
    </location>
</feature>
<dbReference type="EMBL" id="VLTO01000013">
    <property type="protein sequence ID" value="KAA0175544.1"/>
    <property type="molecule type" value="Genomic_DNA"/>
</dbReference>
<reference evidence="7 8" key="1">
    <citation type="submission" date="2019-07" db="EMBL/GenBank/DDBJ databases">
        <title>Genomes of Cafeteria roenbergensis.</title>
        <authorList>
            <person name="Fischer M.G."/>
            <person name="Hackl T."/>
            <person name="Roman M."/>
        </authorList>
    </citation>
    <scope>NUCLEOTIDE SEQUENCE [LARGE SCALE GENOMIC DNA]</scope>
    <source>
        <strain evidence="3 8">BVI</strain>
        <strain evidence="4 10">Cflag</strain>
        <strain evidence="6 7">E4-10P</strain>
        <strain evidence="5 9">RCC970-E3</strain>
    </source>
</reference>
<evidence type="ECO:0000256" key="1">
    <source>
        <dbReference type="SAM" id="MobiDB-lite"/>
    </source>
</evidence>
<evidence type="ECO:0000313" key="7">
    <source>
        <dbReference type="Proteomes" id="UP000322899"/>
    </source>
</evidence>
<gene>
    <name evidence="6" type="ORF">FNF27_02954</name>
    <name evidence="5" type="ORF">FNF28_01581</name>
    <name evidence="3" type="ORF">FNF29_02112</name>
    <name evidence="4" type="ORF">FNF31_02072</name>
</gene>
<evidence type="ECO:0000313" key="9">
    <source>
        <dbReference type="Proteomes" id="UP000324907"/>
    </source>
</evidence>
<feature type="chain" id="PRO_5036365943" evidence="2">
    <location>
        <begin position="25"/>
        <end position="271"/>
    </location>
</feature>
<accession>A0A5A8DIV5</accession>
<comment type="caution">
    <text evidence="4">The sequence shown here is derived from an EMBL/GenBank/DDBJ whole genome shotgun (WGS) entry which is preliminary data.</text>
</comment>
<dbReference type="Proteomes" id="UP000324907">
    <property type="component" value="Unassembled WGS sequence"/>
</dbReference>
<evidence type="ECO:0000313" key="3">
    <source>
        <dbReference type="EMBL" id="KAA0154968.1"/>
    </source>
</evidence>
<evidence type="ECO:0000313" key="6">
    <source>
        <dbReference type="EMBL" id="KAA0175544.1"/>
    </source>
</evidence>
<dbReference type="EMBL" id="VLTL01000015">
    <property type="protein sequence ID" value="KAA0170160.1"/>
    <property type="molecule type" value="Genomic_DNA"/>
</dbReference>
<evidence type="ECO:0000313" key="5">
    <source>
        <dbReference type="EMBL" id="KAA0170160.1"/>
    </source>
</evidence>
<keyword evidence="2" id="KW-0732">Signal</keyword>
<proteinExistence type="predicted"/>
<dbReference type="EMBL" id="VLTM01000014">
    <property type="protein sequence ID" value="KAA0165059.1"/>
    <property type="molecule type" value="Genomic_DNA"/>
</dbReference>
<evidence type="ECO:0000256" key="2">
    <source>
        <dbReference type="SAM" id="SignalP"/>
    </source>
</evidence>
<dbReference type="EMBL" id="VLTN01000009">
    <property type="protein sequence ID" value="KAA0154968.1"/>
    <property type="molecule type" value="Genomic_DNA"/>
</dbReference>
<dbReference type="Proteomes" id="UP000322899">
    <property type="component" value="Unassembled WGS sequence"/>
</dbReference>
<sequence>MAGGARAWAAAALALAALWGSVGALSAEALEHDARLALELAGSTDEEFAAALESNDLRQVDVEENAPGLGHGDDVAANASCSSYMLPAGQDVPVAGPESLLRFGATVTLRTVTSGEDGAERVSEQTLLQTEAAGGLKHAGGQGKSSRRNRHALGAEAGSRASEGAEGQAAGTAGEAAAEPADVPLACDCAAWSCHCNKDCMCKMRADTFGGERLGPEAALEGIANVSPDFQCTCNPTEVGGPNPSGGGSVDCDCAEAQCRCERRCACRPRS</sequence>
<dbReference type="AlphaFoldDB" id="A0A5A8DIV5"/>
<dbReference type="Proteomes" id="UP000325113">
    <property type="component" value="Unassembled WGS sequence"/>
</dbReference>